<evidence type="ECO:0000313" key="2">
    <source>
        <dbReference type="EMBL" id="MFI6505047.1"/>
    </source>
</evidence>
<feature type="transmembrane region" description="Helical" evidence="1">
    <location>
        <begin position="42"/>
        <end position="62"/>
    </location>
</feature>
<dbReference type="Gene3D" id="2.120.10.30">
    <property type="entry name" value="TolB, C-terminal domain"/>
    <property type="match status" value="1"/>
</dbReference>
<sequence length="426" mass="45828">MRDEQDLLRTLHSAADQARSVPGGLTEAVAARRRRRRARHRAQVTLAAAAVVLVAGGTAFALSRGGGQPADPATQAIATATAIPSSDDPAPTSAPPEHITNLNPKAVTKIPIKAVNGGKYRVAAALSPTEILLTAEKSFEKAGQVLIYDTPAKSARLLGDVPSPREGYFAQDFVADDRSVAWWGETPNNDDVWADLWVIPRTGGEARQLKELTGDAAEIENLNVTADHVVWSVRKGGVYRIPLAGGEPEKIQNSDDLHLDRWPWAYALGPGKMSERSHSRLVNLETGQTIDVKVSEGDRGVYCTSELCIGSNGGTSFTQRPDGSGRRKLPAEVSMAGPEERLEGDLLPAVGTHETAPLVYDLKRDRVFMFGKSGVGFGRLPGVLWWDDDARMVETCDDVCTAAEKGGGKEYTVVNLLALRDSYPSE</sequence>
<gene>
    <name evidence="2" type="ORF">ACIBG2_47235</name>
</gene>
<organism evidence="2 3">
    <name type="scientific">Nonomuraea typhae</name>
    <dbReference type="NCBI Taxonomy" id="2603600"/>
    <lineage>
        <taxon>Bacteria</taxon>
        <taxon>Bacillati</taxon>
        <taxon>Actinomycetota</taxon>
        <taxon>Actinomycetes</taxon>
        <taxon>Streptosporangiales</taxon>
        <taxon>Streptosporangiaceae</taxon>
        <taxon>Nonomuraea</taxon>
    </lineage>
</organism>
<comment type="caution">
    <text evidence="2">The sequence shown here is derived from an EMBL/GenBank/DDBJ whole genome shotgun (WGS) entry which is preliminary data.</text>
</comment>
<reference evidence="2 3" key="1">
    <citation type="submission" date="2024-10" db="EMBL/GenBank/DDBJ databases">
        <title>The Natural Products Discovery Center: Release of the First 8490 Sequenced Strains for Exploring Actinobacteria Biosynthetic Diversity.</title>
        <authorList>
            <person name="Kalkreuter E."/>
            <person name="Kautsar S.A."/>
            <person name="Yang D."/>
            <person name="Bader C.D."/>
            <person name="Teijaro C.N."/>
            <person name="Fluegel L."/>
            <person name="Davis C.M."/>
            <person name="Simpson J.R."/>
            <person name="Lauterbach L."/>
            <person name="Steele A.D."/>
            <person name="Gui C."/>
            <person name="Meng S."/>
            <person name="Li G."/>
            <person name="Viehrig K."/>
            <person name="Ye F."/>
            <person name="Su P."/>
            <person name="Kiefer A.F."/>
            <person name="Nichols A."/>
            <person name="Cepeda A.J."/>
            <person name="Yan W."/>
            <person name="Fan B."/>
            <person name="Jiang Y."/>
            <person name="Adhikari A."/>
            <person name="Zheng C.-J."/>
            <person name="Schuster L."/>
            <person name="Cowan T.M."/>
            <person name="Smanski M.J."/>
            <person name="Chevrette M.G."/>
            <person name="De Carvalho L.P.S."/>
            <person name="Shen B."/>
        </authorList>
    </citation>
    <scope>NUCLEOTIDE SEQUENCE [LARGE SCALE GENOMIC DNA]</scope>
    <source>
        <strain evidence="2 3">NPDC050545</strain>
    </source>
</reference>
<evidence type="ECO:0008006" key="4">
    <source>
        <dbReference type="Google" id="ProtNLM"/>
    </source>
</evidence>
<keyword evidence="1" id="KW-0472">Membrane</keyword>
<dbReference type="EMBL" id="JBITGY010000017">
    <property type="protein sequence ID" value="MFI6505047.1"/>
    <property type="molecule type" value="Genomic_DNA"/>
</dbReference>
<keyword evidence="1" id="KW-1133">Transmembrane helix</keyword>
<evidence type="ECO:0000256" key="1">
    <source>
        <dbReference type="SAM" id="Phobius"/>
    </source>
</evidence>
<proteinExistence type="predicted"/>
<accession>A0ABW7ZA47</accession>
<keyword evidence="3" id="KW-1185">Reference proteome</keyword>
<keyword evidence="1" id="KW-0812">Transmembrane</keyword>
<evidence type="ECO:0000313" key="3">
    <source>
        <dbReference type="Proteomes" id="UP001612741"/>
    </source>
</evidence>
<dbReference type="RefSeq" id="WP_397091054.1">
    <property type="nucleotide sequence ID" value="NZ_JBITGY010000017.1"/>
</dbReference>
<protein>
    <recommendedName>
        <fullName evidence="4">WD40 repeat domain-containing protein</fullName>
    </recommendedName>
</protein>
<name>A0ABW7ZA47_9ACTN</name>
<dbReference type="Proteomes" id="UP001612741">
    <property type="component" value="Unassembled WGS sequence"/>
</dbReference>
<dbReference type="SUPFAM" id="SSF82171">
    <property type="entry name" value="DPP6 N-terminal domain-like"/>
    <property type="match status" value="1"/>
</dbReference>
<dbReference type="InterPro" id="IPR011042">
    <property type="entry name" value="6-blade_b-propeller_TolB-like"/>
</dbReference>